<evidence type="ECO:0000256" key="3">
    <source>
        <dbReference type="ARBA" id="ARBA00022729"/>
    </source>
</evidence>
<feature type="chain" id="PRO_5032511649" evidence="5">
    <location>
        <begin position="20"/>
        <end position="317"/>
    </location>
</feature>
<dbReference type="GO" id="GO:0030246">
    <property type="term" value="F:carbohydrate binding"/>
    <property type="evidence" value="ECO:0007669"/>
    <property type="project" value="UniProtKB-ARBA"/>
</dbReference>
<dbReference type="Gene3D" id="3.40.50.2300">
    <property type="match status" value="2"/>
</dbReference>
<keyword evidence="8" id="KW-1185">Reference proteome</keyword>
<comment type="subcellular location">
    <subcellularLocation>
        <location evidence="1">Cell envelope</location>
    </subcellularLocation>
</comment>
<evidence type="ECO:0000313" key="8">
    <source>
        <dbReference type="Proteomes" id="UP000551878"/>
    </source>
</evidence>
<dbReference type="PROSITE" id="PS51257">
    <property type="entry name" value="PROKAR_LIPOPROTEIN"/>
    <property type="match status" value="1"/>
</dbReference>
<dbReference type="Pfam" id="PF13407">
    <property type="entry name" value="Peripla_BP_4"/>
    <property type="match status" value="1"/>
</dbReference>
<evidence type="ECO:0000256" key="2">
    <source>
        <dbReference type="ARBA" id="ARBA00007639"/>
    </source>
</evidence>
<dbReference type="PANTHER" id="PTHR46847">
    <property type="entry name" value="D-ALLOSE-BINDING PERIPLASMIC PROTEIN-RELATED"/>
    <property type="match status" value="1"/>
</dbReference>
<evidence type="ECO:0000313" key="7">
    <source>
        <dbReference type="EMBL" id="MBB5172397.1"/>
    </source>
</evidence>
<evidence type="ECO:0000259" key="6">
    <source>
        <dbReference type="Pfam" id="PF13407"/>
    </source>
</evidence>
<dbReference type="Proteomes" id="UP000551878">
    <property type="component" value="Unassembled WGS sequence"/>
</dbReference>
<gene>
    <name evidence="7" type="ORF">HNQ41_000541</name>
</gene>
<dbReference type="RefSeq" id="WP_184662874.1">
    <property type="nucleotide sequence ID" value="NZ_JACHHB010000002.1"/>
</dbReference>
<feature type="region of interest" description="Disordered" evidence="4">
    <location>
        <begin position="21"/>
        <end position="45"/>
    </location>
</feature>
<protein>
    <submittedName>
        <fullName evidence="7">Ribose transport system substrate-binding protein</fullName>
    </submittedName>
</protein>
<dbReference type="PANTHER" id="PTHR46847:SF1">
    <property type="entry name" value="D-ALLOSE-BINDING PERIPLASMIC PROTEIN-RELATED"/>
    <property type="match status" value="1"/>
</dbReference>
<dbReference type="InterPro" id="IPR025997">
    <property type="entry name" value="SBP_2_dom"/>
</dbReference>
<dbReference type="GO" id="GO:0030313">
    <property type="term" value="C:cell envelope"/>
    <property type="evidence" value="ECO:0007669"/>
    <property type="project" value="UniProtKB-SubCell"/>
</dbReference>
<feature type="domain" description="Periplasmic binding protein" evidence="6">
    <location>
        <begin position="52"/>
        <end position="302"/>
    </location>
</feature>
<dbReference type="CDD" id="cd06323">
    <property type="entry name" value="PBP1_ribose_binding"/>
    <property type="match status" value="1"/>
</dbReference>
<comment type="similarity">
    <text evidence="2">Belongs to the bacterial solute-binding protein 2 family.</text>
</comment>
<accession>A0A840QLZ8</accession>
<dbReference type="NCBIfam" id="NF007936">
    <property type="entry name" value="PRK10653.1"/>
    <property type="match status" value="1"/>
</dbReference>
<comment type="caution">
    <text evidence="7">The sequence shown here is derived from an EMBL/GenBank/DDBJ whole genome shotgun (WGS) entry which is preliminary data.</text>
</comment>
<organism evidence="7 8">
    <name type="scientific">Texcoconibacillus texcoconensis</name>
    <dbReference type="NCBI Taxonomy" id="1095777"/>
    <lineage>
        <taxon>Bacteria</taxon>
        <taxon>Bacillati</taxon>
        <taxon>Bacillota</taxon>
        <taxon>Bacilli</taxon>
        <taxon>Bacillales</taxon>
        <taxon>Bacillaceae</taxon>
        <taxon>Texcoconibacillus</taxon>
    </lineage>
</organism>
<feature type="signal peptide" evidence="5">
    <location>
        <begin position="1"/>
        <end position="19"/>
    </location>
</feature>
<dbReference type="AlphaFoldDB" id="A0A840QLZ8"/>
<dbReference type="InterPro" id="IPR028082">
    <property type="entry name" value="Peripla_BP_I"/>
</dbReference>
<name>A0A840QLZ8_9BACI</name>
<evidence type="ECO:0000256" key="1">
    <source>
        <dbReference type="ARBA" id="ARBA00004196"/>
    </source>
</evidence>
<proteinExistence type="inferred from homology"/>
<dbReference type="SUPFAM" id="SSF53822">
    <property type="entry name" value="Periplasmic binding protein-like I"/>
    <property type="match status" value="1"/>
</dbReference>
<sequence length="317" mass="33092">MKKIWLGTVLMMAGSIAMACSTESPVDQEEDTEPAEGNGDTEAVEEDGDYTIGFSISTLNNPFFVSLEESAAEHAEELGVDLVTVDAQDDSATQANDVEDLMQQGIDLLLINPTDSDAVVGAIELANSEDIPVVTVDRGAEGGEVVSHIASDNVEGGEMAGELLVDLVGEGAEVSEIEGIPGSSAARERGEGFNNIAEDQLDVVTSQPADFDRAEGLSVMENILQGNPDIEGVFAHNDEMALGALEAAEASGHDDLTIIGFDATDDALEAVEEGRLAGTVAQQPDLIGQEAVSAGLDILEGESAEDFIPVELELVTE</sequence>
<keyword evidence="3 5" id="KW-0732">Signal</keyword>
<evidence type="ECO:0000256" key="4">
    <source>
        <dbReference type="SAM" id="MobiDB-lite"/>
    </source>
</evidence>
<evidence type="ECO:0000256" key="5">
    <source>
        <dbReference type="SAM" id="SignalP"/>
    </source>
</evidence>
<dbReference type="EMBL" id="JACHHB010000002">
    <property type="protein sequence ID" value="MBB5172397.1"/>
    <property type="molecule type" value="Genomic_DNA"/>
</dbReference>
<reference evidence="7 8" key="1">
    <citation type="submission" date="2020-08" db="EMBL/GenBank/DDBJ databases">
        <title>Genomic Encyclopedia of Type Strains, Phase IV (KMG-IV): sequencing the most valuable type-strain genomes for metagenomic binning, comparative biology and taxonomic classification.</title>
        <authorList>
            <person name="Goeker M."/>
        </authorList>
    </citation>
    <scope>NUCLEOTIDE SEQUENCE [LARGE SCALE GENOMIC DNA]</scope>
    <source>
        <strain evidence="7 8">DSM 24696</strain>
    </source>
</reference>